<feature type="region of interest" description="Disordered" evidence="6">
    <location>
        <begin position="1"/>
        <end position="73"/>
    </location>
</feature>
<evidence type="ECO:0000259" key="11">
    <source>
        <dbReference type="Pfam" id="PF17406"/>
    </source>
</evidence>
<evidence type="ECO:0000313" key="13">
    <source>
        <dbReference type="EMBL" id="KAK7059108.1"/>
    </source>
</evidence>
<dbReference type="AlphaFoldDB" id="A0AAW0E1D0"/>
<dbReference type="GO" id="GO:0006364">
    <property type="term" value="P:rRNA processing"/>
    <property type="evidence" value="ECO:0007669"/>
    <property type="project" value="UniProtKB-KW"/>
</dbReference>
<feature type="domain" description="Nrap protein" evidence="10">
    <location>
        <begin position="679"/>
        <end position="886"/>
    </location>
</feature>
<dbReference type="InterPro" id="IPR005554">
    <property type="entry name" value="NOL6/Upt22"/>
</dbReference>
<evidence type="ECO:0000256" key="6">
    <source>
        <dbReference type="SAM" id="MobiDB-lite"/>
    </source>
</evidence>
<evidence type="ECO:0000259" key="12">
    <source>
        <dbReference type="Pfam" id="PF17407"/>
    </source>
</evidence>
<sequence>MSLKRKRGGEASSRKSQKALEFEEGSTSDVSLSAEETDKQDDHSEEEEWGGITEAQEDGSGGNSDSKPFKPSGQEVRAIKDAAELFKSNAFKLQIDALLPNVRPKEKRIPPLERFLRTLHTFLSELPPVSPQHPLQGARELLKKGVSVPYSIPLPTEETQWKVAFQKPSDITLVGSWATKTHVKGQDGCKYGVDLAVEMPPDLFQEKDYMNGRYFHKRAFYLATLAAAINNPKSGFNVTTTYISTGDDPRLTKLLLEPCTDDSPNDFTKLNARVVIIPVLSSECPIPLHRLSPSHLNFRNTSQEENERQLSSPLYNTALLTAFTPRSHLLSTYNIQQSVPAFNDAVCLLRVWANQHGYGEGTRMCVRGFDGRGSWWSSLLAFLVIGEEPSSAGKTGSSKRKLLGRGLSSYQLFRAALDFLSKHDFESDPIFVKCSDGHRYLPDEYQSHHEAVFVDSTSTQNLLANVPIGSLKLLRHDAKKTLEILNKDDVTDPFPEVIDLSSVKPRRSSVHAALDAGSAANATLSSMLSLLSHGLGDRVKAITMLHSSPTPRPLSQALPSSPHILHIGLIYDTQHAFRQVDHGPAAAEADTTVVEQFRDFWGDKAELRRFKDGSIVESIVWDVRTVDEKAHIPVKIVRHILSRHFGLEEDAVFSWQTPFDDLLRLPESVSRYYLGSGLTLGFKGALSAFDNLVKNIKALDDELPLTLSNVSATSESLRYTNVFSPVPLPSSIASVLPPNARYCHPIEIVLEFEKSSRWPDDLRAIQKIKLAFFERIARALMTSVSGLRASVVIGDGAATSQVQDTSFLEIVTPDGWAFHARIWHDREATLLDRIIKGTGNLPHVTVKNKDHKKGKDYHEAVQARDVYTRRFIHAPRHHRAIAKLCHHFPAYAGTVRLVKRWFASHWLLHGHVSEEVIELICAQFFVFKGWDQEVEQETPELGRASIPGSKERGFAAVIRFLKDWKVEDGLFVPLYDETSSLQSGKTDSPITTTGVWKVSTKVDEKGTMWTTNGPDIIVARRVQALAQATWTCLQNTEGNGRLPVKSMFMHPVEDYNILLSLDRQIVARYHQNVDVDERKLSKQGKTQNADAVVVRPGFDPALALFRDLQHVYADTFRLFYDPFGGDKIGAVWDPTLRNPRPFRVLGGFSSKPFSKVSKDHPKASGKEKDQVVLNDEGIIGELQRIGSSIITDITIHV</sequence>
<proteinExistence type="inferred from homology"/>
<evidence type="ECO:0000313" key="14">
    <source>
        <dbReference type="Proteomes" id="UP001383192"/>
    </source>
</evidence>
<evidence type="ECO:0000256" key="3">
    <source>
        <dbReference type="ARBA" id="ARBA00022884"/>
    </source>
</evidence>
<evidence type="ECO:0000259" key="10">
    <source>
        <dbReference type="Pfam" id="PF17405"/>
    </source>
</evidence>
<evidence type="ECO:0000256" key="4">
    <source>
        <dbReference type="ARBA" id="ARBA00023242"/>
    </source>
</evidence>
<dbReference type="PANTHER" id="PTHR17972:SF0">
    <property type="entry name" value="NUCLEOLAR PROTEIN 6"/>
    <property type="match status" value="1"/>
</dbReference>
<dbReference type="Pfam" id="PF17407">
    <property type="entry name" value="Nrap_D6"/>
    <property type="match status" value="1"/>
</dbReference>
<keyword evidence="5" id="KW-0690">Ribosome biogenesis</keyword>
<evidence type="ECO:0000259" key="8">
    <source>
        <dbReference type="Pfam" id="PF17403"/>
    </source>
</evidence>
<comment type="similarity">
    <text evidence="2 5">Belongs to the NRAP family.</text>
</comment>
<evidence type="ECO:0000256" key="1">
    <source>
        <dbReference type="ARBA" id="ARBA00004604"/>
    </source>
</evidence>
<dbReference type="Gene3D" id="1.10.1410.10">
    <property type="match status" value="2"/>
</dbReference>
<comment type="subcellular location">
    <subcellularLocation>
        <location evidence="1 5">Nucleus</location>
        <location evidence="1 5">Nucleolus</location>
    </subcellularLocation>
</comment>
<dbReference type="InterPro" id="IPR035082">
    <property type="entry name" value="Nrap_D1"/>
</dbReference>
<dbReference type="GO" id="GO:0032545">
    <property type="term" value="C:CURI complex"/>
    <property type="evidence" value="ECO:0007669"/>
    <property type="project" value="TreeGrafter"/>
</dbReference>
<comment type="caution">
    <text evidence="13">The sequence shown here is derived from an EMBL/GenBank/DDBJ whole genome shotgun (WGS) entry which is preliminary data.</text>
</comment>
<protein>
    <recommendedName>
        <fullName evidence="5">U3 small nucleolar RNA-associated protein 22</fullName>
    </recommendedName>
</protein>
<feature type="domain" description="Nrap protein" evidence="11">
    <location>
        <begin position="888"/>
        <end position="1049"/>
    </location>
</feature>
<dbReference type="GO" id="GO:0003723">
    <property type="term" value="F:RNA binding"/>
    <property type="evidence" value="ECO:0007669"/>
    <property type="project" value="UniProtKB-KW"/>
</dbReference>
<dbReference type="InterPro" id="IPR035371">
    <property type="entry name" value="Nrap_D6"/>
</dbReference>
<dbReference type="Proteomes" id="UP001383192">
    <property type="component" value="Unassembled WGS sequence"/>
</dbReference>
<dbReference type="InterPro" id="IPR035370">
    <property type="entry name" value="Nrap_D5"/>
</dbReference>
<feature type="domain" description="Nrap protein" evidence="7">
    <location>
        <begin position="193"/>
        <end position="337"/>
    </location>
</feature>
<name>A0AAW0E1D0_9AGAR</name>
<keyword evidence="4 5" id="KW-0539">Nucleus</keyword>
<evidence type="ECO:0000259" key="7">
    <source>
        <dbReference type="Pfam" id="PF03813"/>
    </source>
</evidence>
<dbReference type="Gene3D" id="3.30.70.3030">
    <property type="match status" value="1"/>
</dbReference>
<accession>A0AAW0E1D0</accession>
<dbReference type="EMBL" id="JAYKXP010000004">
    <property type="protein sequence ID" value="KAK7059108.1"/>
    <property type="molecule type" value="Genomic_DNA"/>
</dbReference>
<dbReference type="Pfam" id="PF17403">
    <property type="entry name" value="Nrap_D2"/>
    <property type="match status" value="1"/>
</dbReference>
<keyword evidence="3 5" id="KW-0694">RNA-binding</keyword>
<dbReference type="Pfam" id="PF03813">
    <property type="entry name" value="Nrap"/>
    <property type="match status" value="1"/>
</dbReference>
<keyword evidence="5" id="KW-0687">Ribonucleoprotein</keyword>
<feature type="domain" description="Nrap protein" evidence="12">
    <location>
        <begin position="1053"/>
        <end position="1193"/>
    </location>
</feature>
<dbReference type="Pfam" id="PF17404">
    <property type="entry name" value="Nrap_D3"/>
    <property type="match status" value="1"/>
</dbReference>
<dbReference type="GO" id="GO:0034456">
    <property type="term" value="C:UTP-C complex"/>
    <property type="evidence" value="ECO:0007669"/>
    <property type="project" value="TreeGrafter"/>
</dbReference>
<keyword evidence="5" id="KW-0698">rRNA processing</keyword>
<gene>
    <name evidence="13" type="primary">UTP22</name>
    <name evidence="13" type="ORF">VNI00_001733</name>
</gene>
<evidence type="ECO:0000256" key="5">
    <source>
        <dbReference type="RuleBase" id="RU364032"/>
    </source>
</evidence>
<feature type="domain" description="Nrap protein" evidence="8">
    <location>
        <begin position="341"/>
        <end position="497"/>
    </location>
</feature>
<evidence type="ECO:0000259" key="9">
    <source>
        <dbReference type="Pfam" id="PF17404"/>
    </source>
</evidence>
<feature type="compositionally biased region" description="Basic and acidic residues" evidence="6">
    <location>
        <begin position="8"/>
        <end position="21"/>
    </location>
</feature>
<dbReference type="GO" id="GO:0032040">
    <property type="term" value="C:small-subunit processome"/>
    <property type="evidence" value="ECO:0007669"/>
    <property type="project" value="TreeGrafter"/>
</dbReference>
<dbReference type="InterPro" id="IPR035369">
    <property type="entry name" value="Nrap_D4"/>
</dbReference>
<keyword evidence="14" id="KW-1185">Reference proteome</keyword>
<dbReference type="InterPro" id="IPR035367">
    <property type="entry name" value="Nrap_D2"/>
</dbReference>
<dbReference type="InterPro" id="IPR035368">
    <property type="entry name" value="Nrap_D3"/>
</dbReference>
<dbReference type="GO" id="GO:0006409">
    <property type="term" value="P:tRNA export from nucleus"/>
    <property type="evidence" value="ECO:0007669"/>
    <property type="project" value="TreeGrafter"/>
</dbReference>
<reference evidence="13 14" key="1">
    <citation type="submission" date="2024-01" db="EMBL/GenBank/DDBJ databases">
        <title>A draft genome for a cacao thread blight-causing isolate of Paramarasmius palmivorus.</title>
        <authorList>
            <person name="Baruah I.K."/>
            <person name="Bukari Y."/>
            <person name="Amoako-Attah I."/>
            <person name="Meinhardt L.W."/>
            <person name="Bailey B.A."/>
            <person name="Cohen S.P."/>
        </authorList>
    </citation>
    <scope>NUCLEOTIDE SEQUENCE [LARGE SCALE GENOMIC DNA]</scope>
    <source>
        <strain evidence="13 14">GH-12</strain>
    </source>
</reference>
<organism evidence="13 14">
    <name type="scientific">Paramarasmius palmivorus</name>
    <dbReference type="NCBI Taxonomy" id="297713"/>
    <lineage>
        <taxon>Eukaryota</taxon>
        <taxon>Fungi</taxon>
        <taxon>Dikarya</taxon>
        <taxon>Basidiomycota</taxon>
        <taxon>Agaricomycotina</taxon>
        <taxon>Agaricomycetes</taxon>
        <taxon>Agaricomycetidae</taxon>
        <taxon>Agaricales</taxon>
        <taxon>Marasmiineae</taxon>
        <taxon>Marasmiaceae</taxon>
        <taxon>Paramarasmius</taxon>
    </lineage>
</organism>
<dbReference type="Pfam" id="PF17406">
    <property type="entry name" value="Nrap_D5"/>
    <property type="match status" value="1"/>
</dbReference>
<dbReference type="Pfam" id="PF17405">
    <property type="entry name" value="Nrap_D4"/>
    <property type="match status" value="1"/>
</dbReference>
<evidence type="ECO:0000256" key="2">
    <source>
        <dbReference type="ARBA" id="ARBA00006674"/>
    </source>
</evidence>
<feature type="domain" description="Nrap protein" evidence="9">
    <location>
        <begin position="506"/>
        <end position="645"/>
    </location>
</feature>
<dbReference type="PANTHER" id="PTHR17972">
    <property type="entry name" value="NUCLEOLAR RNA-ASSOCIATED PROTEIN"/>
    <property type="match status" value="1"/>
</dbReference>